<evidence type="ECO:0000259" key="11">
    <source>
        <dbReference type="PROSITE" id="PS50126"/>
    </source>
</evidence>
<feature type="compositionally biased region" description="Basic residues" evidence="10">
    <location>
        <begin position="712"/>
        <end position="721"/>
    </location>
</feature>
<dbReference type="SUPFAM" id="SSF55666">
    <property type="entry name" value="Ribonuclease PH domain 2-like"/>
    <property type="match status" value="2"/>
</dbReference>
<evidence type="ECO:0000256" key="7">
    <source>
        <dbReference type="ARBA" id="ARBA00022842"/>
    </source>
</evidence>
<dbReference type="InterPro" id="IPR015848">
    <property type="entry name" value="PNPase_PH_RNA-bd_bac/org-type"/>
</dbReference>
<dbReference type="NCBIfam" id="NF008805">
    <property type="entry name" value="PRK11824.1"/>
    <property type="match status" value="1"/>
</dbReference>
<dbReference type="SMART" id="SM00322">
    <property type="entry name" value="KH"/>
    <property type="match status" value="1"/>
</dbReference>
<keyword evidence="3 9" id="KW-0963">Cytoplasm</keyword>
<evidence type="ECO:0000256" key="5">
    <source>
        <dbReference type="ARBA" id="ARBA00022695"/>
    </source>
</evidence>
<dbReference type="InterPro" id="IPR020568">
    <property type="entry name" value="Ribosomal_Su5_D2-typ_SF"/>
</dbReference>
<feature type="binding site" evidence="9">
    <location>
        <position position="482"/>
    </location>
    <ligand>
        <name>Mg(2+)</name>
        <dbReference type="ChEBI" id="CHEBI:18420"/>
    </ligand>
</feature>
<reference evidence="12 13" key="1">
    <citation type="journal article" date="2019" name="Nat. Microbiol.">
        <title>Mediterranean grassland soil C-N compound turnover is dependent on rainfall and depth, and is mediated by genomically divergent microorganisms.</title>
        <authorList>
            <person name="Diamond S."/>
            <person name="Andeer P.F."/>
            <person name="Li Z."/>
            <person name="Crits-Christoph A."/>
            <person name="Burstein D."/>
            <person name="Anantharaman K."/>
            <person name="Lane K.R."/>
            <person name="Thomas B.C."/>
            <person name="Pan C."/>
            <person name="Northen T.R."/>
            <person name="Banfield J.F."/>
        </authorList>
    </citation>
    <scope>NUCLEOTIDE SEQUENCE [LARGE SCALE GENOMIC DNA]</scope>
    <source>
        <strain evidence="12">WS_6</strain>
    </source>
</reference>
<evidence type="ECO:0000313" key="12">
    <source>
        <dbReference type="EMBL" id="TMQ59974.1"/>
    </source>
</evidence>
<comment type="subcellular location">
    <subcellularLocation>
        <location evidence="1 9">Cytoplasm</location>
    </subcellularLocation>
</comment>
<dbReference type="FunFam" id="3.30.1370.10:FF:000001">
    <property type="entry name" value="Polyribonucleotide nucleotidyltransferase"/>
    <property type="match status" value="1"/>
</dbReference>
<dbReference type="InterPro" id="IPR036612">
    <property type="entry name" value="KH_dom_type_1_sf"/>
</dbReference>
<comment type="catalytic activity">
    <reaction evidence="9">
        <text>RNA(n+1) + phosphate = RNA(n) + a ribonucleoside 5'-diphosphate</text>
        <dbReference type="Rhea" id="RHEA:22096"/>
        <dbReference type="Rhea" id="RHEA-COMP:14527"/>
        <dbReference type="Rhea" id="RHEA-COMP:17342"/>
        <dbReference type="ChEBI" id="CHEBI:43474"/>
        <dbReference type="ChEBI" id="CHEBI:57930"/>
        <dbReference type="ChEBI" id="CHEBI:140395"/>
        <dbReference type="EC" id="2.7.7.8"/>
    </reaction>
</comment>
<dbReference type="GO" id="GO:0005829">
    <property type="term" value="C:cytosol"/>
    <property type="evidence" value="ECO:0007669"/>
    <property type="project" value="UniProtKB-ARBA"/>
</dbReference>
<dbReference type="SMART" id="SM00316">
    <property type="entry name" value="S1"/>
    <property type="match status" value="1"/>
</dbReference>
<dbReference type="InterPro" id="IPR004087">
    <property type="entry name" value="KH_dom"/>
</dbReference>
<feature type="domain" description="S1 motif" evidence="11">
    <location>
        <begin position="618"/>
        <end position="686"/>
    </location>
</feature>
<dbReference type="PANTHER" id="PTHR11252:SF0">
    <property type="entry name" value="POLYRIBONUCLEOTIDE NUCLEOTIDYLTRANSFERASE 1, MITOCHONDRIAL"/>
    <property type="match status" value="1"/>
</dbReference>
<feature type="region of interest" description="Disordered" evidence="10">
    <location>
        <begin position="684"/>
        <end position="721"/>
    </location>
</feature>
<dbReference type="PROSITE" id="PS50084">
    <property type="entry name" value="KH_TYPE_1"/>
    <property type="match status" value="1"/>
</dbReference>
<evidence type="ECO:0000256" key="6">
    <source>
        <dbReference type="ARBA" id="ARBA00022723"/>
    </source>
</evidence>
<dbReference type="Gene3D" id="2.40.50.140">
    <property type="entry name" value="Nucleic acid-binding proteins"/>
    <property type="match status" value="1"/>
</dbReference>
<dbReference type="CDD" id="cd04472">
    <property type="entry name" value="S1_PNPase"/>
    <property type="match status" value="1"/>
</dbReference>
<dbReference type="EC" id="2.7.7.8" evidence="9"/>
<dbReference type="NCBIfam" id="TIGR03591">
    <property type="entry name" value="polynuc_phos"/>
    <property type="match status" value="1"/>
</dbReference>
<organism evidence="12 13">
    <name type="scientific">Eiseniibacteriota bacterium</name>
    <dbReference type="NCBI Taxonomy" id="2212470"/>
    <lineage>
        <taxon>Bacteria</taxon>
        <taxon>Candidatus Eiseniibacteriota</taxon>
    </lineage>
</organism>
<dbReference type="PROSITE" id="PS50126">
    <property type="entry name" value="S1"/>
    <property type="match status" value="1"/>
</dbReference>
<dbReference type="CDD" id="cd02393">
    <property type="entry name" value="KH-I_PNPase"/>
    <property type="match status" value="1"/>
</dbReference>
<dbReference type="Gene3D" id="3.30.230.70">
    <property type="entry name" value="GHMP Kinase, N-terminal domain"/>
    <property type="match status" value="2"/>
</dbReference>
<dbReference type="InterPro" id="IPR015847">
    <property type="entry name" value="ExoRNase_PH_dom2"/>
</dbReference>
<comment type="similarity">
    <text evidence="2 9">Belongs to the polyribonucleotide nucleotidyltransferase family.</text>
</comment>
<dbReference type="CDD" id="cd11364">
    <property type="entry name" value="RNase_PH_PNPase_2"/>
    <property type="match status" value="1"/>
</dbReference>
<evidence type="ECO:0000256" key="9">
    <source>
        <dbReference type="HAMAP-Rule" id="MF_01595"/>
    </source>
</evidence>
<dbReference type="PIRSF" id="PIRSF005499">
    <property type="entry name" value="PNPase"/>
    <property type="match status" value="1"/>
</dbReference>
<dbReference type="InterPro" id="IPR001247">
    <property type="entry name" value="ExoRNase_PH_dom1"/>
</dbReference>
<evidence type="ECO:0000313" key="13">
    <source>
        <dbReference type="Proteomes" id="UP000316852"/>
    </source>
</evidence>
<dbReference type="GO" id="GO:0003723">
    <property type="term" value="F:RNA binding"/>
    <property type="evidence" value="ECO:0007669"/>
    <property type="project" value="UniProtKB-UniRule"/>
</dbReference>
<dbReference type="Pfam" id="PF03725">
    <property type="entry name" value="RNase_PH_C"/>
    <property type="match status" value="1"/>
</dbReference>
<dbReference type="Proteomes" id="UP000316852">
    <property type="component" value="Unassembled WGS sequence"/>
</dbReference>
<proteinExistence type="inferred from homology"/>
<gene>
    <name evidence="9 12" type="primary">pnp</name>
    <name evidence="12" type="ORF">E6K76_03395</name>
</gene>
<dbReference type="InterPro" id="IPR036345">
    <property type="entry name" value="ExoRNase_PH_dom2_sf"/>
</dbReference>
<evidence type="ECO:0000256" key="4">
    <source>
        <dbReference type="ARBA" id="ARBA00022679"/>
    </source>
</evidence>
<evidence type="ECO:0000256" key="3">
    <source>
        <dbReference type="ARBA" id="ARBA00022490"/>
    </source>
</evidence>
<dbReference type="FunFam" id="3.30.230.70:FF:000001">
    <property type="entry name" value="Polyribonucleotide nucleotidyltransferase"/>
    <property type="match status" value="1"/>
</dbReference>
<accession>A0A538T8W3</accession>
<dbReference type="Pfam" id="PF00013">
    <property type="entry name" value="KH_1"/>
    <property type="match status" value="1"/>
</dbReference>
<dbReference type="InterPro" id="IPR012162">
    <property type="entry name" value="PNPase"/>
</dbReference>
<dbReference type="Pfam" id="PF00575">
    <property type="entry name" value="S1"/>
    <property type="match status" value="1"/>
</dbReference>
<comment type="cofactor">
    <cofactor evidence="9">
        <name>Mg(2+)</name>
        <dbReference type="ChEBI" id="CHEBI:18420"/>
    </cofactor>
</comment>
<evidence type="ECO:0000256" key="1">
    <source>
        <dbReference type="ARBA" id="ARBA00004496"/>
    </source>
</evidence>
<dbReference type="Pfam" id="PF01138">
    <property type="entry name" value="RNase_PH"/>
    <property type="match status" value="2"/>
</dbReference>
<keyword evidence="4 9" id="KW-0808">Transferase</keyword>
<dbReference type="InterPro" id="IPR003029">
    <property type="entry name" value="S1_domain"/>
</dbReference>
<dbReference type="HAMAP" id="MF_01595">
    <property type="entry name" value="PNPase"/>
    <property type="match status" value="1"/>
</dbReference>
<keyword evidence="5 9" id="KW-0548">Nucleotidyltransferase</keyword>
<dbReference type="GO" id="GO:0000287">
    <property type="term" value="F:magnesium ion binding"/>
    <property type="evidence" value="ECO:0007669"/>
    <property type="project" value="UniProtKB-UniRule"/>
</dbReference>
<dbReference type="SUPFAM" id="SSF54791">
    <property type="entry name" value="Eukaryotic type KH-domain (KH-domain type I)"/>
    <property type="match status" value="1"/>
</dbReference>
<evidence type="ECO:0000256" key="8">
    <source>
        <dbReference type="ARBA" id="ARBA00022884"/>
    </source>
</evidence>
<sequence length="721" mass="79114">MPESVSLDLGGRTFSIEVGKVAKQASGSAWVRYGDTVVLVAAVASKYPIDKDFFPLSVEYREKTYAAGKIPGGFFKREGRPTEKEILSSRLIDRPLRPLFPDGFRNEIQISATVLSSDQANDSDILGITGASVALMVSDIPFPEPVSGVRVGFVEGKLVLNPTFQELEQSALDMVVAGTDSSIVMVEGGAREVPEATVVEALRFAHKHILELNKIQVELRRRIGKPKREFAVPPKDAGLEAAVEREFGDRVRRANEIQTKEERQAELDRVKEEALAKFEESHPDMGKQIATILEHIESQDLRRRILKEGRRADGRGPDDIRAITCEVGVLPRTHGSALFTRGQTQSLVATTLGTKVDEQRVEELEGQSWKSYMLHYNFPPFSVGEVRPMRGPGRREIGHGALAERAIEPLIPSDIDFPYTIRVVSDILESNGSSSMATVCGGSLSLMDAGVPIKAHVAGIAMGLIKDGNDIAILTDILGVEDHLGDMDFKVTGTREGITAFQMDIKIEGLSMDIMSRALEKARVARMHVLGKMEAAIATPRAELSPYAPRIYIMMIDPDKIREVIGPGGKMIKKISAETGTQIDIEDSGEVRIAAFSGADGDRARDIIRSITEDPEVGRIYSGIVRRVVPFGAFVEISPGKDGLVHISELEPHRVERVEDVINEGDTVLVKVIGIDREGKIKLSRKQALPGYEESGDHEAQRRPPGGGGERPRRKPEHSRR</sequence>
<dbReference type="InterPro" id="IPR027408">
    <property type="entry name" value="PNPase/RNase_PH_dom_sf"/>
</dbReference>
<feature type="binding site" evidence="9">
    <location>
        <position position="488"/>
    </location>
    <ligand>
        <name>Mg(2+)</name>
        <dbReference type="ChEBI" id="CHEBI:18420"/>
    </ligand>
</feature>
<keyword evidence="6 9" id="KW-0479">Metal-binding</keyword>
<dbReference type="PANTHER" id="PTHR11252">
    <property type="entry name" value="POLYRIBONUCLEOTIDE NUCLEOTIDYLTRANSFERASE"/>
    <property type="match status" value="1"/>
</dbReference>
<dbReference type="GO" id="GO:0006396">
    <property type="term" value="P:RNA processing"/>
    <property type="evidence" value="ECO:0007669"/>
    <property type="project" value="InterPro"/>
</dbReference>
<dbReference type="FunFam" id="2.40.50.140:FF:000023">
    <property type="entry name" value="Polyribonucleotide nucleotidyltransferase"/>
    <property type="match status" value="1"/>
</dbReference>
<dbReference type="FunFam" id="3.30.230.70:FF:000002">
    <property type="entry name" value="Polyribonucleotide nucleotidyltransferase"/>
    <property type="match status" value="1"/>
</dbReference>
<name>A0A538T8W3_UNCEI</name>
<dbReference type="CDD" id="cd11363">
    <property type="entry name" value="RNase_PH_PNPase_1"/>
    <property type="match status" value="1"/>
</dbReference>
<evidence type="ECO:0000256" key="10">
    <source>
        <dbReference type="SAM" id="MobiDB-lite"/>
    </source>
</evidence>
<comment type="caution">
    <text evidence="12">The sequence shown here is derived from an EMBL/GenBank/DDBJ whole genome shotgun (WGS) entry which is preliminary data.</text>
</comment>
<keyword evidence="8 9" id="KW-0694">RNA-binding</keyword>
<dbReference type="SUPFAM" id="SSF50249">
    <property type="entry name" value="Nucleic acid-binding proteins"/>
    <property type="match status" value="1"/>
</dbReference>
<dbReference type="SUPFAM" id="SSF54211">
    <property type="entry name" value="Ribosomal protein S5 domain 2-like"/>
    <property type="match status" value="2"/>
</dbReference>
<dbReference type="GO" id="GO:0000175">
    <property type="term" value="F:3'-5'-RNA exonuclease activity"/>
    <property type="evidence" value="ECO:0007669"/>
    <property type="project" value="TreeGrafter"/>
</dbReference>
<keyword evidence="7 9" id="KW-0460">Magnesium</keyword>
<dbReference type="GO" id="GO:0004654">
    <property type="term" value="F:polyribonucleotide nucleotidyltransferase activity"/>
    <property type="evidence" value="ECO:0007669"/>
    <property type="project" value="UniProtKB-UniRule"/>
</dbReference>
<dbReference type="GO" id="GO:0006402">
    <property type="term" value="P:mRNA catabolic process"/>
    <property type="evidence" value="ECO:0007669"/>
    <property type="project" value="UniProtKB-UniRule"/>
</dbReference>
<dbReference type="InterPro" id="IPR004088">
    <property type="entry name" value="KH_dom_type_1"/>
</dbReference>
<dbReference type="InterPro" id="IPR036456">
    <property type="entry name" value="PNPase_PH_RNA-bd_sf"/>
</dbReference>
<dbReference type="Pfam" id="PF03726">
    <property type="entry name" value="PNPase"/>
    <property type="match status" value="1"/>
</dbReference>
<dbReference type="Gene3D" id="3.30.1370.10">
    <property type="entry name" value="K Homology domain, type 1"/>
    <property type="match status" value="1"/>
</dbReference>
<evidence type="ECO:0000256" key="2">
    <source>
        <dbReference type="ARBA" id="ARBA00007404"/>
    </source>
</evidence>
<protein>
    <recommendedName>
        <fullName evidence="9">Polyribonucleotide nucleotidyltransferase</fullName>
        <ecNumber evidence="9">2.7.7.8</ecNumber>
    </recommendedName>
    <alternativeName>
        <fullName evidence="9">Polynucleotide phosphorylase</fullName>
        <shortName evidence="9">PNPase</shortName>
    </alternativeName>
</protein>
<comment type="function">
    <text evidence="9">Involved in mRNA degradation. Catalyzes the phosphorolysis of single-stranded polyribonucleotides processively in the 3'- to 5'-direction.</text>
</comment>
<dbReference type="EMBL" id="VBOW01000018">
    <property type="protein sequence ID" value="TMQ59974.1"/>
    <property type="molecule type" value="Genomic_DNA"/>
</dbReference>
<dbReference type="InterPro" id="IPR012340">
    <property type="entry name" value="NA-bd_OB-fold"/>
</dbReference>
<dbReference type="AlphaFoldDB" id="A0A538T8W3"/>
<dbReference type="SUPFAM" id="SSF46915">
    <property type="entry name" value="Polynucleotide phosphorylase/guanosine pentaphosphate synthase (PNPase/GPSI), domain 3"/>
    <property type="match status" value="1"/>
</dbReference>